<dbReference type="PANTHER" id="PTHR32315:SF3">
    <property type="entry name" value="ADENINE PHOSPHORIBOSYLTRANSFERASE"/>
    <property type="match status" value="1"/>
</dbReference>
<comment type="pathway">
    <text evidence="4 11">Purine metabolism; AMP biosynthesis via salvage pathway; AMP from adenine: step 1/1.</text>
</comment>
<reference evidence="13 14" key="1">
    <citation type="submission" date="2019-08" db="EMBL/GenBank/DDBJ databases">
        <title>Deep-cultivation of Planctomycetes and their phenomic and genomic characterization uncovers novel biology.</title>
        <authorList>
            <person name="Wiegand S."/>
            <person name="Jogler M."/>
            <person name="Boedeker C."/>
            <person name="Pinto D."/>
            <person name="Vollmers J."/>
            <person name="Rivas-Marin E."/>
            <person name="Kohn T."/>
            <person name="Peeters S.H."/>
            <person name="Heuer A."/>
            <person name="Rast P."/>
            <person name="Oberbeckmann S."/>
            <person name="Bunk B."/>
            <person name="Jeske O."/>
            <person name="Meyerdierks A."/>
            <person name="Storesund J.E."/>
            <person name="Kallscheuer N."/>
            <person name="Luecker S."/>
            <person name="Lage O.M."/>
            <person name="Pohl T."/>
            <person name="Merkel B.J."/>
            <person name="Hornburger P."/>
            <person name="Mueller R.-W."/>
            <person name="Bruemmer F."/>
            <person name="Labrenz M."/>
            <person name="Spormann A.M."/>
            <person name="Op den Camp H."/>
            <person name="Overmann J."/>
            <person name="Amann R."/>
            <person name="Jetten M.S.M."/>
            <person name="Mascher T."/>
            <person name="Medema M.H."/>
            <person name="Devos D.P."/>
            <person name="Kaster A.-K."/>
            <person name="Ovreas L."/>
            <person name="Rohde M."/>
            <person name="Galperin M.Y."/>
            <person name="Jogler C."/>
        </authorList>
    </citation>
    <scope>NUCLEOTIDE SEQUENCE [LARGE SCALE GENOMIC DNA]</scope>
    <source>
        <strain evidence="13 14">FC18</strain>
    </source>
</reference>
<dbReference type="NCBIfam" id="NF002634">
    <property type="entry name" value="PRK02304.1-3"/>
    <property type="match status" value="1"/>
</dbReference>
<dbReference type="UniPathway" id="UPA00588">
    <property type="reaction ID" value="UER00646"/>
</dbReference>
<dbReference type="GO" id="GO:0002055">
    <property type="term" value="F:adenine binding"/>
    <property type="evidence" value="ECO:0007669"/>
    <property type="project" value="TreeGrafter"/>
</dbReference>
<comment type="catalytic activity">
    <reaction evidence="1 11">
        <text>AMP + diphosphate = 5-phospho-alpha-D-ribose 1-diphosphate + adenine</text>
        <dbReference type="Rhea" id="RHEA:16609"/>
        <dbReference type="ChEBI" id="CHEBI:16708"/>
        <dbReference type="ChEBI" id="CHEBI:33019"/>
        <dbReference type="ChEBI" id="CHEBI:58017"/>
        <dbReference type="ChEBI" id="CHEBI:456215"/>
        <dbReference type="EC" id="2.4.2.7"/>
    </reaction>
</comment>
<evidence type="ECO:0000256" key="4">
    <source>
        <dbReference type="ARBA" id="ARBA00004659"/>
    </source>
</evidence>
<dbReference type="RefSeq" id="WP_084417207.1">
    <property type="nucleotide sequence ID" value="NZ_CP042912.1"/>
</dbReference>
<dbReference type="InterPro" id="IPR050054">
    <property type="entry name" value="UPRTase/APRTase"/>
</dbReference>
<dbReference type="Pfam" id="PF00156">
    <property type="entry name" value="Pribosyltran"/>
    <property type="match status" value="1"/>
</dbReference>
<evidence type="ECO:0000256" key="2">
    <source>
        <dbReference type="ARBA" id="ARBA00003968"/>
    </source>
</evidence>
<evidence type="ECO:0000256" key="11">
    <source>
        <dbReference type="HAMAP-Rule" id="MF_00004"/>
    </source>
</evidence>
<keyword evidence="9 11" id="KW-0808">Transferase</keyword>
<evidence type="ECO:0000256" key="3">
    <source>
        <dbReference type="ARBA" id="ARBA00004496"/>
    </source>
</evidence>
<dbReference type="FunFam" id="3.40.50.2020:FF:000021">
    <property type="entry name" value="Adenine phosphoribosyltransferase"/>
    <property type="match status" value="1"/>
</dbReference>
<keyword evidence="14" id="KW-1185">Reference proteome</keyword>
<evidence type="ECO:0000256" key="8">
    <source>
        <dbReference type="ARBA" id="ARBA00022676"/>
    </source>
</evidence>
<evidence type="ECO:0000313" key="13">
    <source>
        <dbReference type="EMBL" id="QEG20908.1"/>
    </source>
</evidence>
<dbReference type="SUPFAM" id="SSF53271">
    <property type="entry name" value="PRTase-like"/>
    <property type="match status" value="1"/>
</dbReference>
<dbReference type="CDD" id="cd06223">
    <property type="entry name" value="PRTases_typeI"/>
    <property type="match status" value="1"/>
</dbReference>
<keyword evidence="10 11" id="KW-0660">Purine salvage</keyword>
<feature type="domain" description="Phosphoribosyltransferase" evidence="12">
    <location>
        <begin position="34"/>
        <end position="154"/>
    </location>
</feature>
<evidence type="ECO:0000313" key="14">
    <source>
        <dbReference type="Proteomes" id="UP000322214"/>
    </source>
</evidence>
<dbReference type="AlphaFoldDB" id="A0A5B9P3D7"/>
<comment type="function">
    <text evidence="2 11">Catalyzes a salvage reaction resulting in the formation of AMP, that is energically less costly than de novo synthesis.</text>
</comment>
<evidence type="ECO:0000256" key="10">
    <source>
        <dbReference type="ARBA" id="ARBA00022726"/>
    </source>
</evidence>
<proteinExistence type="inferred from homology"/>
<dbReference type="GO" id="GO:0006168">
    <property type="term" value="P:adenine salvage"/>
    <property type="evidence" value="ECO:0007669"/>
    <property type="project" value="InterPro"/>
</dbReference>
<evidence type="ECO:0000256" key="6">
    <source>
        <dbReference type="ARBA" id="ARBA00011893"/>
    </source>
</evidence>
<dbReference type="EC" id="2.4.2.7" evidence="6 11"/>
<sequence length="176" mass="19284">MSNDAPINLNDFIRDVQDFPKPGITFKDITPLLLSSPAFEECINQMAEKVSDLEIDVIAAAEARGFLFAAPLALKLGIGMVPIRKPGKLPHDKHSYSYELEYGTDTLEMHVDGISKGQNVLIVDDLLATGGTVEACCRMIEKCEANITGCLFLIHLAFLDGAKKLDPYPVISLLDY</sequence>
<evidence type="ECO:0000256" key="7">
    <source>
        <dbReference type="ARBA" id="ARBA00022490"/>
    </source>
</evidence>
<evidence type="ECO:0000256" key="1">
    <source>
        <dbReference type="ARBA" id="ARBA00000868"/>
    </source>
</evidence>
<comment type="similarity">
    <text evidence="5 11">Belongs to the purine/pyrimidine phosphoribosyltransferase family.</text>
</comment>
<evidence type="ECO:0000256" key="9">
    <source>
        <dbReference type="ARBA" id="ARBA00022679"/>
    </source>
</evidence>
<dbReference type="KEGG" id="mff:MFFC18_07590"/>
<dbReference type="GO" id="GO:0006166">
    <property type="term" value="P:purine ribonucleoside salvage"/>
    <property type="evidence" value="ECO:0007669"/>
    <property type="project" value="UniProtKB-UniRule"/>
</dbReference>
<dbReference type="NCBIfam" id="NF002636">
    <property type="entry name" value="PRK02304.1-5"/>
    <property type="match status" value="1"/>
</dbReference>
<evidence type="ECO:0000259" key="12">
    <source>
        <dbReference type="Pfam" id="PF00156"/>
    </source>
</evidence>
<dbReference type="GO" id="GO:0016208">
    <property type="term" value="F:AMP binding"/>
    <property type="evidence" value="ECO:0007669"/>
    <property type="project" value="TreeGrafter"/>
</dbReference>
<dbReference type="HAMAP" id="MF_00004">
    <property type="entry name" value="Aden_phosphoribosyltr"/>
    <property type="match status" value="1"/>
</dbReference>
<comment type="subcellular location">
    <subcellularLocation>
        <location evidence="3 11">Cytoplasm</location>
    </subcellularLocation>
</comment>
<organism evidence="13 14">
    <name type="scientific">Mariniblastus fucicola</name>
    <dbReference type="NCBI Taxonomy" id="980251"/>
    <lineage>
        <taxon>Bacteria</taxon>
        <taxon>Pseudomonadati</taxon>
        <taxon>Planctomycetota</taxon>
        <taxon>Planctomycetia</taxon>
        <taxon>Pirellulales</taxon>
        <taxon>Pirellulaceae</taxon>
        <taxon>Mariniblastus</taxon>
    </lineage>
</organism>
<dbReference type="PANTHER" id="PTHR32315">
    <property type="entry name" value="ADENINE PHOSPHORIBOSYLTRANSFERASE"/>
    <property type="match status" value="1"/>
</dbReference>
<dbReference type="EMBL" id="CP042912">
    <property type="protein sequence ID" value="QEG20908.1"/>
    <property type="molecule type" value="Genomic_DNA"/>
</dbReference>
<evidence type="ECO:0000256" key="5">
    <source>
        <dbReference type="ARBA" id="ARBA00008391"/>
    </source>
</evidence>
<dbReference type="Gene3D" id="3.40.50.2020">
    <property type="match status" value="1"/>
</dbReference>
<dbReference type="GO" id="GO:0003999">
    <property type="term" value="F:adenine phosphoribosyltransferase activity"/>
    <property type="evidence" value="ECO:0007669"/>
    <property type="project" value="UniProtKB-UniRule"/>
</dbReference>
<gene>
    <name evidence="11 13" type="primary">apt</name>
    <name evidence="13" type="ORF">MFFC18_07590</name>
</gene>
<dbReference type="InterPro" id="IPR029057">
    <property type="entry name" value="PRTase-like"/>
</dbReference>
<keyword evidence="7 11" id="KW-0963">Cytoplasm</keyword>
<dbReference type="InterPro" id="IPR000836">
    <property type="entry name" value="PRTase_dom"/>
</dbReference>
<dbReference type="InterPro" id="IPR005764">
    <property type="entry name" value="Ade_phspho_trans"/>
</dbReference>
<dbReference type="GO" id="GO:0005737">
    <property type="term" value="C:cytoplasm"/>
    <property type="evidence" value="ECO:0007669"/>
    <property type="project" value="UniProtKB-SubCell"/>
</dbReference>
<protein>
    <recommendedName>
        <fullName evidence="6 11">Adenine phosphoribosyltransferase</fullName>
        <shortName evidence="11">APRT</shortName>
        <ecNumber evidence="6 11">2.4.2.7</ecNumber>
    </recommendedName>
</protein>
<keyword evidence="8 11" id="KW-0328">Glycosyltransferase</keyword>
<dbReference type="STRING" id="980251.GCA_001642875_02942"/>
<dbReference type="GO" id="GO:0044209">
    <property type="term" value="P:AMP salvage"/>
    <property type="evidence" value="ECO:0007669"/>
    <property type="project" value="UniProtKB-UniRule"/>
</dbReference>
<comment type="subunit">
    <text evidence="11">Homodimer.</text>
</comment>
<dbReference type="Proteomes" id="UP000322214">
    <property type="component" value="Chromosome"/>
</dbReference>
<dbReference type="NCBIfam" id="TIGR01090">
    <property type="entry name" value="apt"/>
    <property type="match status" value="1"/>
</dbReference>
<accession>A0A5B9P3D7</accession>
<dbReference type="OrthoDB" id="9803963at2"/>
<name>A0A5B9P3D7_9BACT</name>